<feature type="transmembrane region" description="Helical" evidence="6">
    <location>
        <begin position="14"/>
        <end position="34"/>
    </location>
</feature>
<dbReference type="PANTHER" id="PTHR30566:SF25">
    <property type="entry name" value="INNER MEMBRANE PROTEIN"/>
    <property type="match status" value="1"/>
</dbReference>
<evidence type="ECO:0000256" key="1">
    <source>
        <dbReference type="ARBA" id="ARBA00004370"/>
    </source>
</evidence>
<comment type="subcellular location">
    <subcellularLocation>
        <location evidence="1">Membrane</location>
    </subcellularLocation>
</comment>
<dbReference type="RefSeq" id="WP_133959036.1">
    <property type="nucleotide sequence ID" value="NZ_SORI01000026.1"/>
</dbReference>
<evidence type="ECO:0000256" key="5">
    <source>
        <dbReference type="SAM" id="MobiDB-lite"/>
    </source>
</evidence>
<dbReference type="SUPFAM" id="SSF50182">
    <property type="entry name" value="Sm-like ribonucleoproteins"/>
    <property type="match status" value="1"/>
</dbReference>
<organism evidence="8 9">
    <name type="scientific">Aminivibrio pyruvatiphilus</name>
    <dbReference type="NCBI Taxonomy" id="1005740"/>
    <lineage>
        <taxon>Bacteria</taxon>
        <taxon>Thermotogati</taxon>
        <taxon>Synergistota</taxon>
        <taxon>Synergistia</taxon>
        <taxon>Synergistales</taxon>
        <taxon>Aminobacteriaceae</taxon>
        <taxon>Aminivibrio</taxon>
    </lineage>
</organism>
<dbReference type="InterPro" id="IPR006685">
    <property type="entry name" value="MscS_channel_2nd"/>
</dbReference>
<dbReference type="InterPro" id="IPR023408">
    <property type="entry name" value="MscS_beta-dom_sf"/>
</dbReference>
<keyword evidence="3 6" id="KW-1133">Transmembrane helix</keyword>
<dbReference type="GO" id="GO:0016020">
    <property type="term" value="C:membrane"/>
    <property type="evidence" value="ECO:0007669"/>
    <property type="project" value="UniProtKB-SubCell"/>
</dbReference>
<comment type="caution">
    <text evidence="8">The sequence shown here is derived from an EMBL/GenBank/DDBJ whole genome shotgun (WGS) entry which is preliminary data.</text>
</comment>
<evidence type="ECO:0000313" key="8">
    <source>
        <dbReference type="EMBL" id="TDY54987.1"/>
    </source>
</evidence>
<dbReference type="Gene3D" id="2.30.30.60">
    <property type="match status" value="1"/>
</dbReference>
<keyword evidence="2 6" id="KW-0812">Transmembrane</keyword>
<name>A0A4V3HFU7_9BACT</name>
<feature type="domain" description="Mechanosensitive ion channel MscS" evidence="7">
    <location>
        <begin position="145"/>
        <end position="211"/>
    </location>
</feature>
<protein>
    <submittedName>
        <fullName evidence="8">Mechanosensitive ion channel-like protein</fullName>
    </submittedName>
</protein>
<dbReference type="InterPro" id="IPR010920">
    <property type="entry name" value="LSM_dom_sf"/>
</dbReference>
<proteinExistence type="predicted"/>
<dbReference type="OrthoDB" id="9792218at2"/>
<feature type="transmembrane region" description="Helical" evidence="6">
    <location>
        <begin position="94"/>
        <end position="117"/>
    </location>
</feature>
<evidence type="ECO:0000256" key="3">
    <source>
        <dbReference type="ARBA" id="ARBA00022989"/>
    </source>
</evidence>
<reference evidence="8 9" key="1">
    <citation type="submission" date="2019-03" db="EMBL/GenBank/DDBJ databases">
        <title>Genomic Encyclopedia of Type Strains, Phase IV (KMG-IV): sequencing the most valuable type-strain genomes for metagenomic binning, comparative biology and taxonomic classification.</title>
        <authorList>
            <person name="Goeker M."/>
        </authorList>
    </citation>
    <scope>NUCLEOTIDE SEQUENCE [LARGE SCALE GENOMIC DNA]</scope>
    <source>
        <strain evidence="8 9">DSM 25964</strain>
    </source>
</reference>
<dbReference type="Gene3D" id="1.10.287.1260">
    <property type="match status" value="1"/>
</dbReference>
<dbReference type="EMBL" id="SORI01000026">
    <property type="protein sequence ID" value="TDY54987.1"/>
    <property type="molecule type" value="Genomic_DNA"/>
</dbReference>
<evidence type="ECO:0000313" key="9">
    <source>
        <dbReference type="Proteomes" id="UP000295066"/>
    </source>
</evidence>
<keyword evidence="9" id="KW-1185">Reference proteome</keyword>
<dbReference type="Pfam" id="PF00924">
    <property type="entry name" value="MS_channel_2nd"/>
    <property type="match status" value="1"/>
</dbReference>
<evidence type="ECO:0000259" key="7">
    <source>
        <dbReference type="Pfam" id="PF00924"/>
    </source>
</evidence>
<evidence type="ECO:0000256" key="2">
    <source>
        <dbReference type="ARBA" id="ARBA00022692"/>
    </source>
</evidence>
<evidence type="ECO:0000256" key="6">
    <source>
        <dbReference type="SAM" id="Phobius"/>
    </source>
</evidence>
<evidence type="ECO:0000256" key="4">
    <source>
        <dbReference type="ARBA" id="ARBA00023136"/>
    </source>
</evidence>
<feature type="transmembrane region" description="Helical" evidence="6">
    <location>
        <begin position="54"/>
        <end position="73"/>
    </location>
</feature>
<gene>
    <name evidence="8" type="ORF">C8D99_12610</name>
</gene>
<dbReference type="GO" id="GO:0055085">
    <property type="term" value="P:transmembrane transport"/>
    <property type="evidence" value="ECO:0007669"/>
    <property type="project" value="InterPro"/>
</dbReference>
<dbReference type="AlphaFoldDB" id="A0A4V3HFU7"/>
<sequence length="339" mass="37695">MTQYIPVPAIRKHLIVPALVAMLAMVFIAALPYAEAKFSPAASRILLRSAKIGLVASLTWLALGAVSLFEIYFRNRFDISAADNLKARKVQTQFILFKRLLVILIIFLSVSLALLSIDDFRRIGTSLLASVGVAGIIVGLSAQRTVATFLAGIHLAIAQPIRIDDVVVAEGEWGRVEEVTFTYVVLRLWDSRRLVLPTTYFLEKPFQNWTRVSADIIGTAFFHVDFSADMEEIRAFFNTVLGTTPLWDGRAKALQVTDCTSRSMEVRALMSAANSGAAWDLRCHVREKMMDWLRREHPVWLPRARAEVNSGAGENVSWSAPGRNGDDILPPAKEELLRG</sequence>
<accession>A0A4V3HFU7</accession>
<feature type="region of interest" description="Disordered" evidence="5">
    <location>
        <begin position="311"/>
        <end position="330"/>
    </location>
</feature>
<keyword evidence="4 6" id="KW-0472">Membrane</keyword>
<dbReference type="PANTHER" id="PTHR30566">
    <property type="entry name" value="YNAI-RELATED MECHANOSENSITIVE ION CHANNEL"/>
    <property type="match status" value="1"/>
</dbReference>
<dbReference type="Proteomes" id="UP000295066">
    <property type="component" value="Unassembled WGS sequence"/>
</dbReference>